<organism evidence="1 2">
    <name type="scientific">Trematosphaeria pertusa</name>
    <dbReference type="NCBI Taxonomy" id="390896"/>
    <lineage>
        <taxon>Eukaryota</taxon>
        <taxon>Fungi</taxon>
        <taxon>Dikarya</taxon>
        <taxon>Ascomycota</taxon>
        <taxon>Pezizomycotina</taxon>
        <taxon>Dothideomycetes</taxon>
        <taxon>Pleosporomycetidae</taxon>
        <taxon>Pleosporales</taxon>
        <taxon>Massarineae</taxon>
        <taxon>Trematosphaeriaceae</taxon>
        <taxon>Trematosphaeria</taxon>
    </lineage>
</organism>
<gene>
    <name evidence="1" type="ORF">BU26DRAFT_151101</name>
</gene>
<accession>A0A6A6IX40</accession>
<evidence type="ECO:0000313" key="1">
    <source>
        <dbReference type="EMBL" id="KAF2255125.1"/>
    </source>
</evidence>
<protein>
    <submittedName>
        <fullName evidence="1">Uncharacterized protein</fullName>
    </submittedName>
</protein>
<name>A0A6A6IX40_9PLEO</name>
<proteinExistence type="predicted"/>
<dbReference type="RefSeq" id="XP_033690129.1">
    <property type="nucleotide sequence ID" value="XM_033819982.1"/>
</dbReference>
<reference evidence="1" key="1">
    <citation type="journal article" date="2020" name="Stud. Mycol.">
        <title>101 Dothideomycetes genomes: a test case for predicting lifestyles and emergence of pathogens.</title>
        <authorList>
            <person name="Haridas S."/>
            <person name="Albert R."/>
            <person name="Binder M."/>
            <person name="Bloem J."/>
            <person name="Labutti K."/>
            <person name="Salamov A."/>
            <person name="Andreopoulos B."/>
            <person name="Baker S."/>
            <person name="Barry K."/>
            <person name="Bills G."/>
            <person name="Bluhm B."/>
            <person name="Cannon C."/>
            <person name="Castanera R."/>
            <person name="Culley D."/>
            <person name="Daum C."/>
            <person name="Ezra D."/>
            <person name="Gonzalez J."/>
            <person name="Henrissat B."/>
            <person name="Kuo A."/>
            <person name="Liang C."/>
            <person name="Lipzen A."/>
            <person name="Lutzoni F."/>
            <person name="Magnuson J."/>
            <person name="Mondo S."/>
            <person name="Nolan M."/>
            <person name="Ohm R."/>
            <person name="Pangilinan J."/>
            <person name="Park H.-J."/>
            <person name="Ramirez L."/>
            <person name="Alfaro M."/>
            <person name="Sun H."/>
            <person name="Tritt A."/>
            <person name="Yoshinaga Y."/>
            <person name="Zwiers L.-H."/>
            <person name="Turgeon B."/>
            <person name="Goodwin S."/>
            <person name="Spatafora J."/>
            <person name="Crous P."/>
            <person name="Grigoriev I."/>
        </authorList>
    </citation>
    <scope>NUCLEOTIDE SEQUENCE</scope>
    <source>
        <strain evidence="1">CBS 122368</strain>
    </source>
</reference>
<keyword evidence="2" id="KW-1185">Reference proteome</keyword>
<dbReference type="Proteomes" id="UP000800094">
    <property type="component" value="Unassembled WGS sequence"/>
</dbReference>
<evidence type="ECO:0000313" key="2">
    <source>
        <dbReference type="Proteomes" id="UP000800094"/>
    </source>
</evidence>
<dbReference type="AlphaFoldDB" id="A0A6A6IX40"/>
<dbReference type="GeneID" id="54573312"/>
<dbReference type="EMBL" id="ML987190">
    <property type="protein sequence ID" value="KAF2255125.1"/>
    <property type="molecule type" value="Genomic_DNA"/>
</dbReference>
<sequence>MASPHNRAVQADMVVSRKPETGLLTGEVMALVNEGRVIGFQTAFETGLRTAGGAIDQTERMREIEKTFSRSDGGNLSHPREWGSLGDLTNDAVALWVRRLVERSRAAKKHLDTALTRLERTNQVLATRPTPSIRDGVGDLLASYQTAKAAGDALFKPQAAVQAAVKALRLFVADLIKSLPKENPARHRVKQLFNEVIGYAAEAEDRTRAEMDMWGADYMKRAERGDEKKAAAQWIECVKMRAEALAHEAELLSAWAVECVKTGNGSPRSK</sequence>